<keyword evidence="4 7" id="KW-1133">Transmembrane helix</keyword>
<proteinExistence type="inferred from homology"/>
<organism evidence="8 9">
    <name type="scientific">Meinhardsimonia xiamenensis</name>
    <dbReference type="NCBI Taxonomy" id="990712"/>
    <lineage>
        <taxon>Bacteria</taxon>
        <taxon>Pseudomonadati</taxon>
        <taxon>Pseudomonadota</taxon>
        <taxon>Alphaproteobacteria</taxon>
        <taxon>Rhodobacterales</taxon>
        <taxon>Paracoccaceae</taxon>
        <taxon>Meinhardsimonia</taxon>
    </lineage>
</organism>
<evidence type="ECO:0000256" key="1">
    <source>
        <dbReference type="ARBA" id="ARBA00004141"/>
    </source>
</evidence>
<name>A0A1G8YXQ5_9RHOB</name>
<keyword evidence="5 7" id="KW-0472">Membrane</keyword>
<comment type="similarity">
    <text evidence="2">Belongs to the TerC family.</text>
</comment>
<feature type="transmembrane region" description="Helical" evidence="7">
    <location>
        <begin position="163"/>
        <end position="182"/>
    </location>
</feature>
<dbReference type="GO" id="GO:0016020">
    <property type="term" value="C:membrane"/>
    <property type="evidence" value="ECO:0007669"/>
    <property type="project" value="UniProtKB-SubCell"/>
</dbReference>
<evidence type="ECO:0000313" key="9">
    <source>
        <dbReference type="Proteomes" id="UP000199328"/>
    </source>
</evidence>
<evidence type="ECO:0000256" key="5">
    <source>
        <dbReference type="ARBA" id="ARBA00023136"/>
    </source>
</evidence>
<sequence length="297" mass="32126">MADLLTLQNLGNLLMLCFLQAVLGFDNLLYISIESKRAPAAHQRAVRFWGIILAVALRVVLLFVMLHLIGALSEPFLILGWEGVLEGGVNFATAVFIIGGIFIMYTAVKEIAHMLSLDHLETDLGKRPAKSAARVVAMIVTMNLIFSFDSVLSAIAITDVFPVLALAILLSGAAMIWLADGVSRFLEKNRMFEVLGLFILLIVGVVLLGEAGPAAAHAMHDEALQIRIFGYELLPMSKTTFYFSVIVLVAVEAVQSGYARKPPPSGRRARGKPRSSAGRAVSAGTVQRDHLYLGAIP</sequence>
<dbReference type="STRING" id="990712.SAMN05216257_101499"/>
<dbReference type="InterPro" id="IPR005496">
    <property type="entry name" value="Integral_membrane_TerC"/>
</dbReference>
<evidence type="ECO:0000256" key="3">
    <source>
        <dbReference type="ARBA" id="ARBA00022692"/>
    </source>
</evidence>
<feature type="transmembrane region" description="Helical" evidence="7">
    <location>
        <begin position="239"/>
        <end position="258"/>
    </location>
</feature>
<feature type="transmembrane region" description="Helical" evidence="7">
    <location>
        <begin position="135"/>
        <end position="157"/>
    </location>
</feature>
<feature type="transmembrane region" description="Helical" evidence="7">
    <location>
        <begin position="45"/>
        <end position="69"/>
    </location>
</feature>
<dbReference type="OrthoDB" id="9805314at2"/>
<comment type="subcellular location">
    <subcellularLocation>
        <location evidence="1">Membrane</location>
        <topology evidence="1">Multi-pass membrane protein</topology>
    </subcellularLocation>
</comment>
<keyword evidence="3 7" id="KW-0812">Transmembrane</keyword>
<accession>A0A1G8YXQ5</accession>
<dbReference type="EMBL" id="FNFV01000001">
    <property type="protein sequence ID" value="SDK07566.1"/>
    <property type="molecule type" value="Genomic_DNA"/>
</dbReference>
<feature type="transmembrane region" description="Helical" evidence="7">
    <location>
        <begin position="194"/>
        <end position="219"/>
    </location>
</feature>
<feature type="transmembrane region" description="Helical" evidence="7">
    <location>
        <begin position="89"/>
        <end position="108"/>
    </location>
</feature>
<evidence type="ECO:0000256" key="7">
    <source>
        <dbReference type="SAM" id="Phobius"/>
    </source>
</evidence>
<dbReference type="Proteomes" id="UP000199328">
    <property type="component" value="Unassembled WGS sequence"/>
</dbReference>
<dbReference type="AlphaFoldDB" id="A0A1G8YXQ5"/>
<dbReference type="PANTHER" id="PTHR30238:SF4">
    <property type="entry name" value="SLL1022 PROTEIN"/>
    <property type="match status" value="1"/>
</dbReference>
<evidence type="ECO:0000313" key="8">
    <source>
        <dbReference type="EMBL" id="SDK07566.1"/>
    </source>
</evidence>
<dbReference type="PANTHER" id="PTHR30238">
    <property type="entry name" value="MEMBRANE BOUND PREDICTED REDOX MODULATOR"/>
    <property type="match status" value="1"/>
</dbReference>
<reference evidence="9" key="1">
    <citation type="submission" date="2016-10" db="EMBL/GenBank/DDBJ databases">
        <authorList>
            <person name="Varghese N."/>
            <person name="Submissions S."/>
        </authorList>
    </citation>
    <scope>NUCLEOTIDE SEQUENCE [LARGE SCALE GENOMIC DNA]</scope>
    <source>
        <strain evidence="9">CGMCC 1.10789</strain>
    </source>
</reference>
<feature type="region of interest" description="Disordered" evidence="6">
    <location>
        <begin position="259"/>
        <end position="284"/>
    </location>
</feature>
<protein>
    <submittedName>
        <fullName evidence="8">Membrane protein TerC, possibly involved in tellurium resistance</fullName>
    </submittedName>
</protein>
<feature type="transmembrane region" description="Helical" evidence="7">
    <location>
        <begin position="12"/>
        <end position="33"/>
    </location>
</feature>
<gene>
    <name evidence="8" type="ORF">SAMN05216257_101499</name>
</gene>
<evidence type="ECO:0000256" key="2">
    <source>
        <dbReference type="ARBA" id="ARBA00007511"/>
    </source>
</evidence>
<keyword evidence="9" id="KW-1185">Reference proteome</keyword>
<dbReference type="RefSeq" id="WP_092497801.1">
    <property type="nucleotide sequence ID" value="NZ_FNFV01000001.1"/>
</dbReference>
<dbReference type="Pfam" id="PF03741">
    <property type="entry name" value="TerC"/>
    <property type="match status" value="1"/>
</dbReference>
<evidence type="ECO:0000256" key="4">
    <source>
        <dbReference type="ARBA" id="ARBA00022989"/>
    </source>
</evidence>
<evidence type="ECO:0000256" key="6">
    <source>
        <dbReference type="SAM" id="MobiDB-lite"/>
    </source>
</evidence>